<evidence type="ECO:0000256" key="5">
    <source>
        <dbReference type="SAM" id="SignalP"/>
    </source>
</evidence>
<dbReference type="PANTHER" id="PTHR30290">
    <property type="entry name" value="PERIPLASMIC BINDING COMPONENT OF ABC TRANSPORTER"/>
    <property type="match status" value="1"/>
</dbReference>
<dbReference type="Gene3D" id="3.40.190.10">
    <property type="entry name" value="Periplasmic binding protein-like II"/>
    <property type="match status" value="1"/>
</dbReference>
<keyword evidence="4 5" id="KW-0732">Signal</keyword>
<dbReference type="Gene3D" id="3.90.76.10">
    <property type="entry name" value="Dipeptide-binding Protein, Domain 1"/>
    <property type="match status" value="1"/>
</dbReference>
<comment type="similarity">
    <text evidence="2">Belongs to the bacterial solute-binding protein 5 family.</text>
</comment>
<dbReference type="SUPFAM" id="SSF53850">
    <property type="entry name" value="Periplasmic binding protein-like II"/>
    <property type="match status" value="1"/>
</dbReference>
<dbReference type="InterPro" id="IPR000914">
    <property type="entry name" value="SBP_5_dom"/>
</dbReference>
<dbReference type="PANTHER" id="PTHR30290:SF10">
    <property type="entry name" value="PERIPLASMIC OLIGOPEPTIDE-BINDING PROTEIN-RELATED"/>
    <property type="match status" value="1"/>
</dbReference>
<feature type="chain" id="PRO_5045731835" evidence="5">
    <location>
        <begin position="26"/>
        <end position="531"/>
    </location>
</feature>
<comment type="subcellular location">
    <subcellularLocation>
        <location evidence="1">Periplasm</location>
    </subcellularLocation>
</comment>
<accession>A0ABW0P388</accession>
<dbReference type="Gene3D" id="3.10.105.10">
    <property type="entry name" value="Dipeptide-binding Protein, Domain 3"/>
    <property type="match status" value="1"/>
</dbReference>
<evidence type="ECO:0000256" key="1">
    <source>
        <dbReference type="ARBA" id="ARBA00004418"/>
    </source>
</evidence>
<evidence type="ECO:0000256" key="3">
    <source>
        <dbReference type="ARBA" id="ARBA00022448"/>
    </source>
</evidence>
<dbReference type="RefSeq" id="WP_066724225.1">
    <property type="nucleotide sequence ID" value="NZ_JBHSLU010000063.1"/>
</dbReference>
<name>A0ABW0P388_9HYPH</name>
<evidence type="ECO:0000313" key="7">
    <source>
        <dbReference type="EMBL" id="MFC5507149.1"/>
    </source>
</evidence>
<evidence type="ECO:0000313" key="8">
    <source>
        <dbReference type="Proteomes" id="UP001596060"/>
    </source>
</evidence>
<feature type="domain" description="Solute-binding protein family 5" evidence="6">
    <location>
        <begin position="69"/>
        <end position="450"/>
    </location>
</feature>
<dbReference type="PIRSF" id="PIRSF002741">
    <property type="entry name" value="MppA"/>
    <property type="match status" value="1"/>
</dbReference>
<dbReference type="InterPro" id="IPR039424">
    <property type="entry name" value="SBP_5"/>
</dbReference>
<reference evidence="8" key="1">
    <citation type="journal article" date="2019" name="Int. J. Syst. Evol. Microbiol.">
        <title>The Global Catalogue of Microorganisms (GCM) 10K type strain sequencing project: providing services to taxonomists for standard genome sequencing and annotation.</title>
        <authorList>
            <consortium name="The Broad Institute Genomics Platform"/>
            <consortium name="The Broad Institute Genome Sequencing Center for Infectious Disease"/>
            <person name="Wu L."/>
            <person name="Ma J."/>
        </authorList>
    </citation>
    <scope>NUCLEOTIDE SEQUENCE [LARGE SCALE GENOMIC DNA]</scope>
    <source>
        <strain evidence="8">CCUG 43117</strain>
    </source>
</reference>
<feature type="signal peptide" evidence="5">
    <location>
        <begin position="1"/>
        <end position="25"/>
    </location>
</feature>
<proteinExistence type="inferred from homology"/>
<sequence>MPGMRKLALVFAATLALAGTGTALAQGVLHRSHDGDPASLDPLRTTSVAEAHLLRDLYEGLVIHTMTGEIAPGVAESWTTSDDGLVWRFRLRPQARWSNGEPVTASDFVFSLRRMLDPRSGAPYAPLLYPILNAERIYKAAEGVRVEDLGVSAAAPDLLEIRLERPTPHLLELLAHQAALPVHPATADRPGRVAAQVADWVSNGPYVLKEFVPSSHIRLDRNPSFHAAADVRIETVMSYPIADAAVAARRFLAGELHLTTDIPTDQIAALRGRLGTQLRISPALGTYFLVLNTAKAPFSDARLRRALSLAIDREFIAERVWAGTMLPAYGVIPPHIGNYGERAEFDFKAASPLEREDEAKRLMAAAGYGPGLPLRLELRYNRNDNNRRTIAAIAEQWAAIGVETSLIETDSAAHFAHLREGGDFDVARYGWIGDYSDPQSFLFLFRSDNTGFNVGRYADPQFDALMTLAAGEADLARRAAILREADSLIVREQPWIPVLHYSHRNLVSSRLAGFAPNPLGVIPSRFLSFRP</sequence>
<evidence type="ECO:0000256" key="4">
    <source>
        <dbReference type="ARBA" id="ARBA00022729"/>
    </source>
</evidence>
<protein>
    <submittedName>
        <fullName evidence="7">Peptide ABC transporter substrate-binding protein</fullName>
    </submittedName>
</protein>
<dbReference type="Proteomes" id="UP001596060">
    <property type="component" value="Unassembled WGS sequence"/>
</dbReference>
<dbReference type="Pfam" id="PF00496">
    <property type="entry name" value="SBP_bac_5"/>
    <property type="match status" value="1"/>
</dbReference>
<dbReference type="CDD" id="cd08504">
    <property type="entry name" value="PBP2_OppA"/>
    <property type="match status" value="1"/>
</dbReference>
<evidence type="ECO:0000259" key="6">
    <source>
        <dbReference type="Pfam" id="PF00496"/>
    </source>
</evidence>
<dbReference type="InterPro" id="IPR030678">
    <property type="entry name" value="Peptide/Ni-bd"/>
</dbReference>
<gene>
    <name evidence="7" type="ORF">ACFPN9_18070</name>
</gene>
<keyword evidence="8" id="KW-1185">Reference proteome</keyword>
<organism evidence="7 8">
    <name type="scientific">Bosea massiliensis</name>
    <dbReference type="NCBI Taxonomy" id="151419"/>
    <lineage>
        <taxon>Bacteria</taxon>
        <taxon>Pseudomonadati</taxon>
        <taxon>Pseudomonadota</taxon>
        <taxon>Alphaproteobacteria</taxon>
        <taxon>Hyphomicrobiales</taxon>
        <taxon>Boseaceae</taxon>
        <taxon>Bosea</taxon>
    </lineage>
</organism>
<dbReference type="EMBL" id="JBHSLU010000063">
    <property type="protein sequence ID" value="MFC5507149.1"/>
    <property type="molecule type" value="Genomic_DNA"/>
</dbReference>
<comment type="caution">
    <text evidence="7">The sequence shown here is derived from an EMBL/GenBank/DDBJ whole genome shotgun (WGS) entry which is preliminary data.</text>
</comment>
<keyword evidence="3" id="KW-0813">Transport</keyword>
<evidence type="ECO:0000256" key="2">
    <source>
        <dbReference type="ARBA" id="ARBA00005695"/>
    </source>
</evidence>